<evidence type="ECO:0000313" key="2">
    <source>
        <dbReference type="EMBL" id="PIR47156.1"/>
    </source>
</evidence>
<proteinExistence type="predicted"/>
<evidence type="ECO:0000256" key="1">
    <source>
        <dbReference type="SAM" id="Phobius"/>
    </source>
</evidence>
<keyword evidence="1" id="KW-1133">Transmembrane helix</keyword>
<keyword evidence="1" id="KW-0472">Membrane</keyword>
<dbReference type="EMBL" id="PCYL01000005">
    <property type="protein sequence ID" value="PIR47156.1"/>
    <property type="molecule type" value="Genomic_DNA"/>
</dbReference>
<evidence type="ECO:0008006" key="4">
    <source>
        <dbReference type="Google" id="ProtNLM"/>
    </source>
</evidence>
<reference evidence="2 3" key="1">
    <citation type="submission" date="2017-09" db="EMBL/GenBank/DDBJ databases">
        <title>Depth-based differentiation of microbial function through sediment-hosted aquifers and enrichment of novel symbionts in the deep terrestrial subsurface.</title>
        <authorList>
            <person name="Probst A.J."/>
            <person name="Ladd B."/>
            <person name="Jarett J.K."/>
            <person name="Geller-Mcgrath D.E."/>
            <person name="Sieber C.M."/>
            <person name="Emerson J.B."/>
            <person name="Anantharaman K."/>
            <person name="Thomas B.C."/>
            <person name="Malmstrom R."/>
            <person name="Stieglmeier M."/>
            <person name="Klingl A."/>
            <person name="Woyke T."/>
            <person name="Ryan C.M."/>
            <person name="Banfield J.F."/>
        </authorList>
    </citation>
    <scope>NUCLEOTIDE SEQUENCE [LARGE SCALE GENOMIC DNA]</scope>
    <source>
        <strain evidence="2">CG10_big_fil_rev_8_21_14_0_10_45_14</strain>
    </source>
</reference>
<gene>
    <name evidence="2" type="ORF">COV07_00590</name>
</gene>
<keyword evidence="1" id="KW-0812">Transmembrane</keyword>
<comment type="caution">
    <text evidence="2">The sequence shown here is derived from an EMBL/GenBank/DDBJ whole genome shotgun (WGS) entry which is preliminary data.</text>
</comment>
<dbReference type="AlphaFoldDB" id="A0A2H0RL56"/>
<evidence type="ECO:0000313" key="3">
    <source>
        <dbReference type="Proteomes" id="UP000230833"/>
    </source>
</evidence>
<protein>
    <recommendedName>
        <fullName evidence="4">Baseplate protein J-like domain-containing protein</fullName>
    </recommendedName>
</protein>
<dbReference type="Proteomes" id="UP000230833">
    <property type="component" value="Unassembled WGS sequence"/>
</dbReference>
<name>A0A2H0RL56_9BACT</name>
<accession>A0A2H0RL56</accession>
<sequence length="414" mass="44730">MDKNFIEQLKPRSKSKSSSASVVAPERRRVHGGGGRYVMLWVALAVVAVIVVGILVATVRGTATVKVTPIQQLVVVDHIFVGSEKSGDTSGVLFTKESAETTAEIRVPATGVRNVSEFAKGTIAISNEDLNSQRFVARTRFESPDGEIYRTESAILIPGAKMEGGKIVPGRAEANIVADSPGEKSNVSAGTKFTVPGLAGGSLFDKVNAVAQTSISGGFAGELKTASESDILAAKEKRMEEMKATLLSSLQAKVAEKGIIYDDAVFYIFESKRETANIDNDYKETLTGKAVAFVFDSDLLSLAIADRTATDLGSASVKASNLGDLNMRILGRSSIEPSTDSRFSFSVQGNLRLIWQYDENNLKNSLAGIKGNLYQDIFREFPTIERAEAVFTPKWRRTFPKDVSKITIETVLTQ</sequence>
<organism evidence="2 3">
    <name type="scientific">Candidatus Vogelbacteria bacterium CG10_big_fil_rev_8_21_14_0_10_45_14</name>
    <dbReference type="NCBI Taxonomy" id="1975042"/>
    <lineage>
        <taxon>Bacteria</taxon>
        <taxon>Candidatus Vogeliibacteriota</taxon>
    </lineage>
</organism>
<feature type="transmembrane region" description="Helical" evidence="1">
    <location>
        <begin position="37"/>
        <end position="59"/>
    </location>
</feature>